<evidence type="ECO:0008006" key="4">
    <source>
        <dbReference type="Google" id="ProtNLM"/>
    </source>
</evidence>
<protein>
    <recommendedName>
        <fullName evidence="4">C3H1-type domain-containing protein</fullName>
    </recommendedName>
</protein>
<gene>
    <name evidence="2" type="ORF">P167DRAFT_591457</name>
</gene>
<evidence type="ECO:0000256" key="1">
    <source>
        <dbReference type="SAM" id="MobiDB-lite"/>
    </source>
</evidence>
<proteinExistence type="predicted"/>
<feature type="compositionally biased region" description="Basic and acidic residues" evidence="1">
    <location>
        <begin position="451"/>
        <end position="461"/>
    </location>
</feature>
<organism evidence="2 3">
    <name type="scientific">Morchella conica CCBAS932</name>
    <dbReference type="NCBI Taxonomy" id="1392247"/>
    <lineage>
        <taxon>Eukaryota</taxon>
        <taxon>Fungi</taxon>
        <taxon>Dikarya</taxon>
        <taxon>Ascomycota</taxon>
        <taxon>Pezizomycotina</taxon>
        <taxon>Pezizomycetes</taxon>
        <taxon>Pezizales</taxon>
        <taxon>Morchellaceae</taxon>
        <taxon>Morchella</taxon>
    </lineage>
</organism>
<reference evidence="2 3" key="1">
    <citation type="journal article" date="2018" name="Nat. Ecol. Evol.">
        <title>Pezizomycetes genomes reveal the molecular basis of ectomycorrhizal truffle lifestyle.</title>
        <authorList>
            <person name="Murat C."/>
            <person name="Payen T."/>
            <person name="Noel B."/>
            <person name="Kuo A."/>
            <person name="Morin E."/>
            <person name="Chen J."/>
            <person name="Kohler A."/>
            <person name="Krizsan K."/>
            <person name="Balestrini R."/>
            <person name="Da Silva C."/>
            <person name="Montanini B."/>
            <person name="Hainaut M."/>
            <person name="Levati E."/>
            <person name="Barry K.W."/>
            <person name="Belfiori B."/>
            <person name="Cichocki N."/>
            <person name="Clum A."/>
            <person name="Dockter R.B."/>
            <person name="Fauchery L."/>
            <person name="Guy J."/>
            <person name="Iotti M."/>
            <person name="Le Tacon F."/>
            <person name="Lindquist E.A."/>
            <person name="Lipzen A."/>
            <person name="Malagnac F."/>
            <person name="Mello A."/>
            <person name="Molinier V."/>
            <person name="Miyauchi S."/>
            <person name="Poulain J."/>
            <person name="Riccioni C."/>
            <person name="Rubini A."/>
            <person name="Sitrit Y."/>
            <person name="Splivallo R."/>
            <person name="Traeger S."/>
            <person name="Wang M."/>
            <person name="Zifcakova L."/>
            <person name="Wipf D."/>
            <person name="Zambonelli A."/>
            <person name="Paolocci F."/>
            <person name="Nowrousian M."/>
            <person name="Ottonello S."/>
            <person name="Baldrian P."/>
            <person name="Spatafora J.W."/>
            <person name="Henrissat B."/>
            <person name="Nagy L.G."/>
            <person name="Aury J.M."/>
            <person name="Wincker P."/>
            <person name="Grigoriev I.V."/>
            <person name="Bonfante P."/>
            <person name="Martin F.M."/>
        </authorList>
    </citation>
    <scope>NUCLEOTIDE SEQUENCE [LARGE SCALE GENOMIC DNA]</scope>
    <source>
        <strain evidence="2 3">CCBAS932</strain>
    </source>
</reference>
<evidence type="ECO:0000313" key="2">
    <source>
        <dbReference type="EMBL" id="RPB10872.1"/>
    </source>
</evidence>
<feature type="region of interest" description="Disordered" evidence="1">
    <location>
        <begin position="206"/>
        <end position="282"/>
    </location>
</feature>
<feature type="compositionally biased region" description="Polar residues" evidence="1">
    <location>
        <begin position="263"/>
        <end position="272"/>
    </location>
</feature>
<accession>A0A3N4KNG2</accession>
<feature type="compositionally biased region" description="Polar residues" evidence="1">
    <location>
        <begin position="414"/>
        <end position="440"/>
    </location>
</feature>
<dbReference type="OrthoDB" id="5349993at2759"/>
<sequence length="587" mass="66399">MYLHLYIHVYLRLSPIDTYYNNVPLAARQAASHLIIRRRGWIERSISKLKYDVPGQTRSTVFVSDPVMGFRFNNTNTSGMNGHVPTFIPEPRIRAAQIQSRKETPDQDDDNIYTERSLGQVQSMMSTPTTLLEKITEPRFLNRFSTNAHGIMSENVQQRYLFSKTPSYGPLSISTPTSYHPLPNNARQSQISDLNLFDREEPQDYNHRFKPFGRRSSDAREPMPKLGQGDARIGEGILFGTRKIDSNRPPPLTFPTTSPPRTYSQQVTTFGSNPREPIQHTPTLYNRSIPERCMRKTPSAQHLSRFSGDKDYQYAVAVNEEDNLPRTNPYSNWPEGIYSDNLGEHKKSSFHQLDATAPVFQPSMPAAARVRPAKWNIQCRWTFNHVNDCRYGSTCNWGHEGDEYIDEPGVKHSFANSSGQASEEASQPPKQNNSSYSVHSRSPFKALSKQQSDDGSQKYEDSPDFSWVGGATNVNSWIGNQGNGYVGYKGTQNLSNASNGSVEDIGSLENQLKEEEIISTRAVHNIKDDRFQHISQTQELQKMGPEIEKISEQIERNLSIGCMNVERVHTGKEDAPGGIGGRKRFED</sequence>
<dbReference type="AlphaFoldDB" id="A0A3N4KNG2"/>
<evidence type="ECO:0000313" key="3">
    <source>
        <dbReference type="Proteomes" id="UP000277580"/>
    </source>
</evidence>
<dbReference type="EMBL" id="ML119139">
    <property type="protein sequence ID" value="RPB10872.1"/>
    <property type="molecule type" value="Genomic_DNA"/>
</dbReference>
<dbReference type="Proteomes" id="UP000277580">
    <property type="component" value="Unassembled WGS sequence"/>
</dbReference>
<feature type="region of interest" description="Disordered" evidence="1">
    <location>
        <begin position="408"/>
        <end position="464"/>
    </location>
</feature>
<dbReference type="InParanoid" id="A0A3N4KNG2"/>
<keyword evidence="3" id="KW-1185">Reference proteome</keyword>
<name>A0A3N4KNG2_9PEZI</name>